<feature type="compositionally biased region" description="Polar residues" evidence="1">
    <location>
        <begin position="270"/>
        <end position="281"/>
    </location>
</feature>
<feature type="region of interest" description="Disordered" evidence="1">
    <location>
        <begin position="477"/>
        <end position="605"/>
    </location>
</feature>
<feature type="domain" description="DNA replication checkpoint mediator MRC1" evidence="2">
    <location>
        <begin position="850"/>
        <end position="1006"/>
    </location>
</feature>
<feature type="compositionally biased region" description="Polar residues" evidence="1">
    <location>
        <begin position="730"/>
        <end position="744"/>
    </location>
</feature>
<dbReference type="EMBL" id="CP046235">
    <property type="protein sequence ID" value="WFD47206.1"/>
    <property type="molecule type" value="Genomic_DNA"/>
</dbReference>
<feature type="compositionally biased region" description="Basic and acidic residues" evidence="1">
    <location>
        <begin position="917"/>
        <end position="929"/>
    </location>
</feature>
<feature type="compositionally biased region" description="Basic and acidic residues" evidence="1">
    <location>
        <begin position="139"/>
        <end position="161"/>
    </location>
</feature>
<evidence type="ECO:0000259" key="2">
    <source>
        <dbReference type="Pfam" id="PF09444"/>
    </source>
</evidence>
<feature type="region of interest" description="Disordered" evidence="1">
    <location>
        <begin position="632"/>
        <end position="828"/>
    </location>
</feature>
<sequence length="1183" mass="129592">MAGTRRGPHYASSACPFAALACMAGIVAPPLRVGRTPPPERDERSTPSPSSSPSFQMGSSPRLHGASAGHADTSYDTSLASAPEKRTARPPTPELETDLEESDGEAPHPPRTSMAGRMRAREETAQEPLFLDESDDETDARRSRMDRLRDLARQRAEQRAADDDDDDVPAQPVRDSSPPAAKSPSPLRVSPKKLALLNDTSSESEMDVPVPKPRAKGLSRKEQREMHSMSARLRREHRATIARPEPKRYQLSELLSTIQHAEARPEQHSSSDPVESSSTAARSTPEPAPRPVPSVPTDPNQERIQRKWAMLRAHQPSVPDDADSDVEVVALASQPKQQRAKKVLFRPPPKDTDRAEADHQLIQLGAGPRTPRARRISSDVYRSPNAHTPAAPPVTDREMNAAAHAFALAAHKVAGTLPPTSPSRADEKQAVHHDAVKHVPMVMDLAQLNETLLQKTYEQNARLAAKRSKRAPAELDLPAAAPAPAAPAPGPKTYGGRARRASSASDDDSDWSEGGGTASSAASDASASPRDGSPASRRSASTHSAHNSEKENVPLSPILPADDNELDVDLGRFFAPTQVPSRASPSPAPLRESTAWDEPSARTNSNSSVLAQFFESTQDGPTRGASLDLFANQKRDGPVGGMTQFFEPTPSASASMRPTRSQEAMPPPTHAAASDGFAALRRQQREDARALLSPEMLPSLDPSLAERGEEWRERRTLSAANEVMYINQDGFFTQTKPAEDTPSQAPAALDPSPSQRRVERAPSEHDGSPRRPSEGPASDSSDVAPPSSQRHTSAPLYSPASEDEESDAAPSDAPTDADASDAEADLAVASDARAHWSALLGKPAKRAKSRRERSEFVFGEAEESDEDRPDDGEHGGLTGVFSDRGSASEPEEDSDDDADLESLLDDERDENEEEQDEAARMRYQQHRDEDDAAMQALHERAAKGMLRSRRRRLDDPLADMLDEDADEDELRRKLHAPSFQAKRRRIEQDGLQALAEREDSRAFVETYNETHATEEAERYDFLGEASSDDEERVTTHDLRAELRRRAQAQDEASEHAPSDDDEDTEAVLTKLRPRRTVTAPRTYEEEETEFTRLLFKTGQVDVASLPRELQERRARLLEEYSHEPHWRQERGGRHGIDRRRTGKAKRNTAPSVASAAMPETRSAPSVLVHSILRRDAHFADPAP</sequence>
<evidence type="ECO:0000313" key="3">
    <source>
        <dbReference type="EMBL" id="WFD47206.1"/>
    </source>
</evidence>
<keyword evidence="4" id="KW-1185">Reference proteome</keyword>
<feature type="compositionally biased region" description="Low complexity" evidence="1">
    <location>
        <begin position="580"/>
        <end position="593"/>
    </location>
</feature>
<feature type="compositionally biased region" description="Low complexity" evidence="1">
    <location>
        <begin position="518"/>
        <end position="545"/>
    </location>
</feature>
<dbReference type="InterPro" id="IPR018564">
    <property type="entry name" value="Repl_chkpnt_MRC1_dom"/>
</dbReference>
<feature type="compositionally biased region" description="Acidic residues" evidence="1">
    <location>
        <begin position="860"/>
        <end position="870"/>
    </location>
</feature>
<feature type="region of interest" description="Disordered" evidence="1">
    <location>
        <begin position="30"/>
        <end position="355"/>
    </location>
</feature>
<feature type="region of interest" description="Disordered" evidence="1">
    <location>
        <begin position="1125"/>
        <end position="1163"/>
    </location>
</feature>
<feature type="region of interest" description="Disordered" evidence="1">
    <location>
        <begin position="840"/>
        <end position="952"/>
    </location>
</feature>
<gene>
    <name evidence="3" type="ORF">GLX27_001856</name>
</gene>
<feature type="compositionally biased region" description="Basic and acidic residues" evidence="1">
    <location>
        <begin position="1032"/>
        <end position="1058"/>
    </location>
</feature>
<feature type="compositionally biased region" description="Acidic residues" evidence="1">
    <location>
        <begin position="889"/>
        <end position="916"/>
    </location>
</feature>
<feature type="compositionally biased region" description="Low complexity" evidence="1">
    <location>
        <begin position="808"/>
        <end position="817"/>
    </location>
</feature>
<protein>
    <recommendedName>
        <fullName evidence="2">DNA replication checkpoint mediator MRC1 domain-containing protein</fullName>
    </recommendedName>
</protein>
<feature type="compositionally biased region" description="Acidic residues" evidence="1">
    <location>
        <begin position="95"/>
        <end position="104"/>
    </location>
</feature>
<feature type="compositionally biased region" description="Pro residues" evidence="1">
    <location>
        <begin position="286"/>
        <end position="296"/>
    </location>
</feature>
<reference evidence="3 4" key="1">
    <citation type="journal article" date="2020" name="Elife">
        <title>Loss of centromere function drives karyotype evolution in closely related Malassezia species.</title>
        <authorList>
            <person name="Sankaranarayanan S.R."/>
            <person name="Ianiri G."/>
            <person name="Coelho M.A."/>
            <person name="Reza M.H."/>
            <person name="Thimmappa B.C."/>
            <person name="Ganguly P."/>
            <person name="Vadnala R.N."/>
            <person name="Sun S."/>
            <person name="Siddharthan R."/>
            <person name="Tellgren-Roth C."/>
            <person name="Dawson T.L."/>
            <person name="Heitman J."/>
            <person name="Sanyal K."/>
        </authorList>
    </citation>
    <scope>NUCLEOTIDE SEQUENCE [LARGE SCALE GENOMIC DNA]</scope>
    <source>
        <strain evidence="3">CBS14141</strain>
    </source>
</reference>
<feature type="compositionally biased region" description="Basic and acidic residues" evidence="1">
    <location>
        <begin position="704"/>
        <end position="716"/>
    </location>
</feature>
<dbReference type="Pfam" id="PF09444">
    <property type="entry name" value="MRC1"/>
    <property type="match status" value="1"/>
</dbReference>
<feature type="region of interest" description="Disordered" evidence="1">
    <location>
        <begin position="1008"/>
        <end position="1088"/>
    </location>
</feature>
<organism evidence="3 4">
    <name type="scientific">Malassezia furfur</name>
    <name type="common">Pityriasis versicolor infection agent</name>
    <name type="synonym">Pityrosporum furfur</name>
    <dbReference type="NCBI Taxonomy" id="55194"/>
    <lineage>
        <taxon>Eukaryota</taxon>
        <taxon>Fungi</taxon>
        <taxon>Dikarya</taxon>
        <taxon>Basidiomycota</taxon>
        <taxon>Ustilaginomycotina</taxon>
        <taxon>Malasseziomycetes</taxon>
        <taxon>Malasseziales</taxon>
        <taxon>Malasseziaceae</taxon>
        <taxon>Malassezia</taxon>
    </lineage>
</organism>
<proteinExistence type="predicted"/>
<feature type="compositionally biased region" description="Basic and acidic residues" evidence="1">
    <location>
        <begin position="1125"/>
        <end position="1139"/>
    </location>
</feature>
<accession>A0ABY8ENV1</accession>
<dbReference type="PROSITE" id="PS51257">
    <property type="entry name" value="PROKAR_LIPOPROTEIN"/>
    <property type="match status" value="1"/>
</dbReference>
<evidence type="ECO:0000256" key="1">
    <source>
        <dbReference type="SAM" id="MobiDB-lite"/>
    </source>
</evidence>
<feature type="compositionally biased region" description="Basic and acidic residues" evidence="1">
    <location>
        <begin position="1011"/>
        <end position="1021"/>
    </location>
</feature>
<dbReference type="Proteomes" id="UP000818624">
    <property type="component" value="Chromosome 2"/>
</dbReference>
<feature type="compositionally biased region" description="Basic and acidic residues" evidence="1">
    <location>
        <begin position="756"/>
        <end position="773"/>
    </location>
</feature>
<feature type="compositionally biased region" description="Polar residues" evidence="1">
    <location>
        <begin position="650"/>
        <end position="662"/>
    </location>
</feature>
<feature type="compositionally biased region" description="Low complexity" evidence="1">
    <location>
        <begin position="776"/>
        <end position="788"/>
    </location>
</feature>
<evidence type="ECO:0000313" key="4">
    <source>
        <dbReference type="Proteomes" id="UP000818624"/>
    </source>
</evidence>
<name>A0ABY8ENV1_MALFU</name>
<feature type="compositionally biased region" description="Low complexity" evidence="1">
    <location>
        <begin position="169"/>
        <end position="186"/>
    </location>
</feature>